<evidence type="ECO:0000256" key="2">
    <source>
        <dbReference type="ARBA" id="ARBA00022723"/>
    </source>
</evidence>
<dbReference type="NCBIfam" id="TIGR03156">
    <property type="entry name" value="GTP_HflX"/>
    <property type="match status" value="1"/>
</dbReference>
<evidence type="ECO:0000256" key="5">
    <source>
        <dbReference type="ARBA" id="ARBA00023134"/>
    </source>
</evidence>
<feature type="binding site" evidence="8">
    <location>
        <position position="216"/>
    </location>
    <ligand>
        <name>Mg(2+)</name>
        <dbReference type="ChEBI" id="CHEBI:18420"/>
    </ligand>
</feature>
<feature type="binding site" evidence="7">
    <location>
        <begin position="234"/>
        <end position="238"/>
    </location>
    <ligand>
        <name>GTP</name>
        <dbReference type="ChEBI" id="CHEBI:37565"/>
    </ligand>
</feature>
<dbReference type="InterPro" id="IPR042108">
    <property type="entry name" value="GTPase_HflX_N_sf"/>
</dbReference>
<dbReference type="PANTHER" id="PTHR10229">
    <property type="entry name" value="GTP-BINDING PROTEIN HFLX"/>
    <property type="match status" value="1"/>
</dbReference>
<evidence type="ECO:0000256" key="9">
    <source>
        <dbReference type="SAM" id="MobiDB-lite"/>
    </source>
</evidence>
<evidence type="ECO:0000256" key="6">
    <source>
        <dbReference type="HAMAP-Rule" id="MF_00900"/>
    </source>
</evidence>
<feature type="domain" description="Hflx-type G" evidence="10">
    <location>
        <begin position="203"/>
        <end position="368"/>
    </location>
</feature>
<dbReference type="RefSeq" id="WP_210510012.1">
    <property type="nucleotide sequence ID" value="NZ_JAFIDN010000001.1"/>
</dbReference>
<dbReference type="InterPro" id="IPR030394">
    <property type="entry name" value="G_HFLX_dom"/>
</dbReference>
<evidence type="ECO:0000259" key="10">
    <source>
        <dbReference type="PROSITE" id="PS51705"/>
    </source>
</evidence>
<sequence>MNSDIQSNIESKERAVLVGIYGDTIDKRQAEEYITELELLADTAGGVTVDKILQHKPRPDVSTYIGKGKLREVRQKMKEASADLVIFDDDLSPTQARNIEKATESKVLDRSGLILDIFASRAKTSAAKTQVELAQLQYLLPRLTRYWTHLSRQKGGIGTKGPGETQIETDRRLIGRRISVLKEKLEKLDNQRKVQRKGRKDALRVALVGYTNAGKSSLMNAMTDTSVFAENRLFATLDATVRRLQIDQEEVLLSDTVGFIRKLPHNLVESFKSTLDEIREADILLHVVDVASPVKNDYIETVNKTLEELEVHKKPVILVFNKVDLLESPQDMADVKHQYPGAVMVSAYRGIGLDDISREIKKRVESNYLYRKIVLPIQNYHVVSFLHEVAEVEEESYDEDSIVITCRIHEKYSGRLDELLRKNNASGTDLQGANGENHADPGNYQ</sequence>
<comment type="function">
    <text evidence="6">GTPase that associates with the 50S ribosomal subunit and may have a role during protein synthesis or ribosome biogenesis.</text>
</comment>
<dbReference type="PIRSF" id="PIRSF006809">
    <property type="entry name" value="GTP-binding_hflX_prd"/>
    <property type="match status" value="1"/>
</dbReference>
<dbReference type="GO" id="GO:0043022">
    <property type="term" value="F:ribosome binding"/>
    <property type="evidence" value="ECO:0007669"/>
    <property type="project" value="TreeGrafter"/>
</dbReference>
<evidence type="ECO:0000313" key="11">
    <source>
        <dbReference type="EMBL" id="MBP3191470.1"/>
    </source>
</evidence>
<dbReference type="GO" id="GO:0005737">
    <property type="term" value="C:cytoplasm"/>
    <property type="evidence" value="ECO:0007669"/>
    <property type="project" value="UniProtKB-SubCell"/>
</dbReference>
<evidence type="ECO:0000256" key="8">
    <source>
        <dbReference type="PIRSR" id="PIRSR006809-2"/>
    </source>
</evidence>
<reference evidence="11" key="1">
    <citation type="submission" date="2021-02" db="EMBL/GenBank/DDBJ databases">
        <title>Natronogracilivirga saccharolytica gen. nov. sp. nov. a new anaerobic, haloalkiliphilic carbohydrate-fermenting bacterium from soda lake and proposing of Cyclonatronumiaceae fam. nov. in the phylum Balneolaeota.</title>
        <authorList>
            <person name="Zhilina T.N."/>
            <person name="Sorokin D.Y."/>
            <person name="Zavarzina D.G."/>
            <person name="Toshchakov S.V."/>
            <person name="Kublanov I.V."/>
        </authorList>
    </citation>
    <scope>NUCLEOTIDE SEQUENCE</scope>
    <source>
        <strain evidence="11">Z-1702</strain>
    </source>
</reference>
<dbReference type="HAMAP" id="MF_00900">
    <property type="entry name" value="GTPase_HflX"/>
    <property type="match status" value="1"/>
</dbReference>
<feature type="binding site" evidence="7">
    <location>
        <begin position="321"/>
        <end position="324"/>
    </location>
    <ligand>
        <name>GTP</name>
        <dbReference type="ChEBI" id="CHEBI:37565"/>
    </ligand>
</feature>
<proteinExistence type="inferred from homology"/>
<dbReference type="Pfam" id="PF01926">
    <property type="entry name" value="MMR_HSR1"/>
    <property type="match status" value="1"/>
</dbReference>
<keyword evidence="4 8" id="KW-0460">Magnesium</keyword>
<dbReference type="InterPro" id="IPR005225">
    <property type="entry name" value="Small_GTP-bd"/>
</dbReference>
<name>A0A8J7RGJ1_9BACT</name>
<dbReference type="PRINTS" id="PR00326">
    <property type="entry name" value="GTP1OBG"/>
</dbReference>
<comment type="caution">
    <text evidence="11">The sequence shown here is derived from an EMBL/GenBank/DDBJ whole genome shotgun (WGS) entry which is preliminary data.</text>
</comment>
<evidence type="ECO:0000256" key="3">
    <source>
        <dbReference type="ARBA" id="ARBA00022741"/>
    </source>
</evidence>
<dbReference type="CDD" id="cd01878">
    <property type="entry name" value="HflX"/>
    <property type="match status" value="1"/>
</dbReference>
<keyword evidence="5 6" id="KW-0342">GTP-binding</keyword>
<dbReference type="GO" id="GO:0005525">
    <property type="term" value="F:GTP binding"/>
    <property type="evidence" value="ECO:0007669"/>
    <property type="project" value="UniProtKB-UniRule"/>
</dbReference>
<keyword evidence="3 6" id="KW-0547">Nucleotide-binding</keyword>
<dbReference type="Pfam" id="PF13167">
    <property type="entry name" value="GTP-bdg_N"/>
    <property type="match status" value="1"/>
</dbReference>
<feature type="region of interest" description="Disordered" evidence="9">
    <location>
        <begin position="426"/>
        <end position="445"/>
    </location>
</feature>
<organism evidence="11 12">
    <name type="scientific">Natronogracilivirga saccharolytica</name>
    <dbReference type="NCBI Taxonomy" id="2812953"/>
    <lineage>
        <taxon>Bacteria</taxon>
        <taxon>Pseudomonadati</taxon>
        <taxon>Balneolota</taxon>
        <taxon>Balneolia</taxon>
        <taxon>Balneolales</taxon>
        <taxon>Cyclonatronaceae</taxon>
        <taxon>Natronogracilivirga</taxon>
    </lineage>
</organism>
<dbReference type="Gene3D" id="3.40.50.11060">
    <property type="entry name" value="GTPase HflX, N-terminal domain"/>
    <property type="match status" value="1"/>
</dbReference>
<dbReference type="InterPro" id="IPR006073">
    <property type="entry name" value="GTP-bd"/>
</dbReference>
<feature type="binding site" evidence="7">
    <location>
        <begin position="346"/>
        <end position="348"/>
    </location>
    <ligand>
        <name>GTP</name>
        <dbReference type="ChEBI" id="CHEBI:37565"/>
    </ligand>
</feature>
<protein>
    <recommendedName>
        <fullName evidence="6">GTPase HflX</fullName>
    </recommendedName>
    <alternativeName>
        <fullName evidence="6">GTP-binding protein HflX</fullName>
    </alternativeName>
</protein>
<dbReference type="PROSITE" id="PS51705">
    <property type="entry name" value="G_HFLX"/>
    <property type="match status" value="1"/>
</dbReference>
<dbReference type="InterPro" id="IPR027417">
    <property type="entry name" value="P-loop_NTPase"/>
</dbReference>
<dbReference type="PANTHER" id="PTHR10229:SF0">
    <property type="entry name" value="GTP-BINDING PROTEIN 6-RELATED"/>
    <property type="match status" value="1"/>
</dbReference>
<dbReference type="FunFam" id="3.40.50.11060:FF:000001">
    <property type="entry name" value="GTPase HflX"/>
    <property type="match status" value="1"/>
</dbReference>
<dbReference type="SUPFAM" id="SSF52540">
    <property type="entry name" value="P-loop containing nucleoside triphosphate hydrolases"/>
    <property type="match status" value="1"/>
</dbReference>
<dbReference type="GO" id="GO:0003924">
    <property type="term" value="F:GTPase activity"/>
    <property type="evidence" value="ECO:0007669"/>
    <property type="project" value="UniProtKB-UniRule"/>
</dbReference>
<dbReference type="Gene3D" id="6.10.250.2860">
    <property type="match status" value="1"/>
</dbReference>
<gene>
    <name evidence="6 11" type="primary">hflX</name>
    <name evidence="11" type="ORF">NATSA_02220</name>
</gene>
<dbReference type="Proteomes" id="UP000673975">
    <property type="component" value="Unassembled WGS sequence"/>
</dbReference>
<feature type="binding site" evidence="7">
    <location>
        <begin position="255"/>
        <end position="258"/>
    </location>
    <ligand>
        <name>GTP</name>
        <dbReference type="ChEBI" id="CHEBI:37565"/>
    </ligand>
</feature>
<comment type="subunit">
    <text evidence="6">Monomer. Associates with the 50S ribosomal subunit.</text>
</comment>
<dbReference type="Pfam" id="PF19275">
    <property type="entry name" value="HflX_C"/>
    <property type="match status" value="1"/>
</dbReference>
<evidence type="ECO:0000256" key="7">
    <source>
        <dbReference type="PIRSR" id="PIRSR006809-1"/>
    </source>
</evidence>
<accession>A0A8J7RGJ1</accession>
<evidence type="ECO:0000313" key="12">
    <source>
        <dbReference type="Proteomes" id="UP000673975"/>
    </source>
</evidence>
<keyword evidence="1 6" id="KW-0963">Cytoplasm</keyword>
<dbReference type="Pfam" id="PF16360">
    <property type="entry name" value="GTP-bdg_M"/>
    <property type="match status" value="1"/>
</dbReference>
<feature type="binding site" evidence="8">
    <location>
        <position position="236"/>
    </location>
    <ligand>
        <name>Mg(2+)</name>
        <dbReference type="ChEBI" id="CHEBI:18420"/>
    </ligand>
</feature>
<dbReference type="InterPro" id="IPR032305">
    <property type="entry name" value="GTP-bd_M"/>
</dbReference>
<comment type="cofactor">
    <cofactor evidence="8">
        <name>Mg(2+)</name>
        <dbReference type="ChEBI" id="CHEBI:18420"/>
    </cofactor>
</comment>
<dbReference type="InterPro" id="IPR025121">
    <property type="entry name" value="GTPase_HflX_N"/>
</dbReference>
<keyword evidence="12" id="KW-1185">Reference proteome</keyword>
<dbReference type="EMBL" id="JAFIDN010000001">
    <property type="protein sequence ID" value="MBP3191470.1"/>
    <property type="molecule type" value="Genomic_DNA"/>
</dbReference>
<dbReference type="GO" id="GO:0046872">
    <property type="term" value="F:metal ion binding"/>
    <property type="evidence" value="ECO:0007669"/>
    <property type="project" value="UniProtKB-KW"/>
</dbReference>
<dbReference type="NCBIfam" id="TIGR00231">
    <property type="entry name" value="small_GTP"/>
    <property type="match status" value="1"/>
</dbReference>
<evidence type="ECO:0000256" key="1">
    <source>
        <dbReference type="ARBA" id="ARBA00022490"/>
    </source>
</evidence>
<evidence type="ECO:0000256" key="4">
    <source>
        <dbReference type="ARBA" id="ARBA00022842"/>
    </source>
</evidence>
<dbReference type="InterPro" id="IPR016496">
    <property type="entry name" value="GTPase_HflX"/>
</dbReference>
<keyword evidence="2 8" id="KW-0479">Metal-binding</keyword>
<dbReference type="AlphaFoldDB" id="A0A8J7RGJ1"/>
<dbReference type="Gene3D" id="3.40.50.300">
    <property type="entry name" value="P-loop containing nucleotide triphosphate hydrolases"/>
    <property type="match status" value="1"/>
</dbReference>
<feature type="binding site" evidence="7">
    <location>
        <begin position="209"/>
        <end position="216"/>
    </location>
    <ligand>
        <name>GTP</name>
        <dbReference type="ChEBI" id="CHEBI:37565"/>
    </ligand>
</feature>
<comment type="subcellular location">
    <subcellularLocation>
        <location evidence="6">Cytoplasm</location>
    </subcellularLocation>
    <text evidence="6">May associate with membranes.</text>
</comment>
<comment type="similarity">
    <text evidence="6">Belongs to the TRAFAC class OBG-HflX-like GTPase superfamily. HflX GTPase family.</text>
</comment>
<dbReference type="InterPro" id="IPR045498">
    <property type="entry name" value="HflX_C"/>
</dbReference>